<dbReference type="PANTHER" id="PTHR35038">
    <property type="entry name" value="DISSIMILATORY SULFITE REDUCTASE SIRA"/>
    <property type="match status" value="1"/>
</dbReference>
<dbReference type="PROSITE" id="PS50293">
    <property type="entry name" value="TPR_REGION"/>
    <property type="match status" value="1"/>
</dbReference>
<organism evidence="6 7">
    <name type="scientific">Roseimaritima ulvae</name>
    <dbReference type="NCBI Taxonomy" id="980254"/>
    <lineage>
        <taxon>Bacteria</taxon>
        <taxon>Pseudomonadati</taxon>
        <taxon>Planctomycetota</taxon>
        <taxon>Planctomycetia</taxon>
        <taxon>Pirellulales</taxon>
        <taxon>Pirellulaceae</taxon>
        <taxon>Roseimaritima</taxon>
    </lineage>
</organism>
<sequence>MRWLLIVAGGCGVLAVGVLADYLRPGLPPDATASYVGRQTCVECHREESEKFAGSHHDHAMDLATPETVLGDFDDATLEHDGIVSRMFRRGDQFMIHTEGPDGQMQDFQVKYVFGLTPLQQYMVEFDRNETVAENEIARLQVLRISWDTENKRWFYLRPPDVADKLQPDDPLHWTGIAQRWQTMCAECHSTNLVRGFDDQDLTYHTTFSEIDVSCEACHGPASLHLELAERKSLFWDRHHGYGLVKLKGEDSEPQLQACAPCHSRRGLMDASYQAGDAFCDHFNLELLHEATYFADGQIKDEDYVYGSFIQSRMYHKNIRCTDCHDPHSLQLKFPGNATCTSCHQHAAGKYDTPAHHHHAVGTPGAACVNCHMPTRTYMEVDPRRDHSLRIPRPDLSVQLGTPNACSGCHISDQLEKVDADKRDELLEYADWQAAIEAGDESLAALMRATDQWCDEACEQWYGAERRRNPHFAEAITAYRKGDPDGVDQLLKIAVQPNLQTPAIARATALDELTADRSTIVRSVESAIQILADPQQEPMVRAAAIRLLTASPLPPTAMWRQLQPSLSADSRLERHEAAVGLARPAIYHELSAAQRRQLDTALLEVREAMMSANDRAGAHLGWAQLCEQRGMEAQAISAYETAIRVEPLRTGARPNLAALLEQLAQRDRGRVSPETLQRRLARAKQLRSEELPLLERDAGLVPDNAFLQYRLGLAYYLDGQFDAALAKLERAVELSPEDANFQQALQLLKEKLAQP</sequence>
<name>A0A5B9QYG5_9BACT</name>
<dbReference type="EMBL" id="CP042914">
    <property type="protein sequence ID" value="QEG39021.1"/>
    <property type="molecule type" value="Genomic_DNA"/>
</dbReference>
<dbReference type="Gene3D" id="1.25.40.10">
    <property type="entry name" value="Tetratricopeptide repeat domain"/>
    <property type="match status" value="2"/>
</dbReference>
<dbReference type="PROSITE" id="PS50005">
    <property type="entry name" value="TPR"/>
    <property type="match status" value="1"/>
</dbReference>
<dbReference type="Pfam" id="PF13435">
    <property type="entry name" value="Cytochrome_C554"/>
    <property type="match status" value="1"/>
</dbReference>
<dbReference type="SUPFAM" id="SSF48695">
    <property type="entry name" value="Multiheme cytochromes"/>
    <property type="match status" value="1"/>
</dbReference>
<proteinExistence type="predicted"/>
<reference evidence="6 7" key="1">
    <citation type="submission" date="2019-08" db="EMBL/GenBank/DDBJ databases">
        <title>Deep-cultivation of Planctomycetes and their phenomic and genomic characterization uncovers novel biology.</title>
        <authorList>
            <person name="Wiegand S."/>
            <person name="Jogler M."/>
            <person name="Boedeker C."/>
            <person name="Pinto D."/>
            <person name="Vollmers J."/>
            <person name="Rivas-Marin E."/>
            <person name="Kohn T."/>
            <person name="Peeters S.H."/>
            <person name="Heuer A."/>
            <person name="Rast P."/>
            <person name="Oberbeckmann S."/>
            <person name="Bunk B."/>
            <person name="Jeske O."/>
            <person name="Meyerdierks A."/>
            <person name="Storesund J.E."/>
            <person name="Kallscheuer N."/>
            <person name="Luecker S."/>
            <person name="Lage O.M."/>
            <person name="Pohl T."/>
            <person name="Merkel B.J."/>
            <person name="Hornburger P."/>
            <person name="Mueller R.-W."/>
            <person name="Bruemmer F."/>
            <person name="Labrenz M."/>
            <person name="Spormann A.M."/>
            <person name="Op den Camp H."/>
            <person name="Overmann J."/>
            <person name="Amann R."/>
            <person name="Jetten M.S.M."/>
            <person name="Mascher T."/>
            <person name="Medema M.H."/>
            <person name="Devos D.P."/>
            <person name="Kaster A.-K."/>
            <person name="Ovreas L."/>
            <person name="Rohde M."/>
            <person name="Galperin M.Y."/>
            <person name="Jogler C."/>
        </authorList>
    </citation>
    <scope>NUCLEOTIDE SEQUENCE [LARGE SCALE GENOMIC DNA]</scope>
    <source>
        <strain evidence="6 7">UC8</strain>
    </source>
</reference>
<dbReference type="InterPro" id="IPR013105">
    <property type="entry name" value="TPR_2"/>
</dbReference>
<evidence type="ECO:0000256" key="1">
    <source>
        <dbReference type="ARBA" id="ARBA00022729"/>
    </source>
</evidence>
<feature type="repeat" description="TPR" evidence="4">
    <location>
        <begin position="705"/>
        <end position="738"/>
    </location>
</feature>
<dbReference type="InterPro" id="IPR036280">
    <property type="entry name" value="Multihaem_cyt_sf"/>
</dbReference>
<gene>
    <name evidence="6" type="ORF">UC8_09820</name>
</gene>
<feature type="domain" description="Cytochrome c-552/4" evidence="5">
    <location>
        <begin position="182"/>
        <end position="220"/>
    </location>
</feature>
<protein>
    <submittedName>
        <fullName evidence="6">Tetratricopeptide repeat protein</fullName>
    </submittedName>
</protein>
<evidence type="ECO:0000259" key="5">
    <source>
        <dbReference type="Pfam" id="PF13435"/>
    </source>
</evidence>
<evidence type="ECO:0000313" key="6">
    <source>
        <dbReference type="EMBL" id="QEG39021.1"/>
    </source>
</evidence>
<evidence type="ECO:0000313" key="7">
    <source>
        <dbReference type="Proteomes" id="UP000325286"/>
    </source>
</evidence>
<evidence type="ECO:0000256" key="2">
    <source>
        <dbReference type="ARBA" id="ARBA00022737"/>
    </source>
</evidence>
<keyword evidence="3 4" id="KW-0802">TPR repeat</keyword>
<accession>A0A5B9QYG5</accession>
<evidence type="ECO:0000256" key="4">
    <source>
        <dbReference type="PROSITE-ProRule" id="PRU00339"/>
    </source>
</evidence>
<dbReference type="InterPro" id="IPR023155">
    <property type="entry name" value="Cyt_c-552/4"/>
</dbReference>
<dbReference type="InterPro" id="IPR019734">
    <property type="entry name" value="TPR_rpt"/>
</dbReference>
<keyword evidence="1" id="KW-0732">Signal</keyword>
<dbReference type="SMART" id="SM00028">
    <property type="entry name" value="TPR"/>
    <property type="match status" value="2"/>
</dbReference>
<dbReference type="Gene3D" id="1.10.1130.10">
    <property type="entry name" value="Flavocytochrome C3, Chain A"/>
    <property type="match status" value="2"/>
</dbReference>
<dbReference type="PANTHER" id="PTHR35038:SF8">
    <property type="entry name" value="C-TYPE POLYHEME CYTOCHROME OMCC"/>
    <property type="match status" value="1"/>
</dbReference>
<dbReference type="CDD" id="cd08168">
    <property type="entry name" value="Cytochrom_C3"/>
    <property type="match status" value="1"/>
</dbReference>
<dbReference type="InterPro" id="IPR051829">
    <property type="entry name" value="Multiheme_Cytochr_ET"/>
</dbReference>
<dbReference type="Proteomes" id="UP000325286">
    <property type="component" value="Chromosome"/>
</dbReference>
<dbReference type="Pfam" id="PF07719">
    <property type="entry name" value="TPR_2"/>
    <property type="match status" value="1"/>
</dbReference>
<dbReference type="InterPro" id="IPR011990">
    <property type="entry name" value="TPR-like_helical_dom_sf"/>
</dbReference>
<evidence type="ECO:0000256" key="3">
    <source>
        <dbReference type="ARBA" id="ARBA00022803"/>
    </source>
</evidence>
<keyword evidence="7" id="KW-1185">Reference proteome</keyword>
<dbReference type="KEGG" id="rul:UC8_09820"/>
<dbReference type="OrthoDB" id="234670at2"/>
<dbReference type="AlphaFoldDB" id="A0A5B9QYG5"/>
<keyword evidence="2" id="KW-0677">Repeat</keyword>
<dbReference type="SUPFAM" id="SSF48452">
    <property type="entry name" value="TPR-like"/>
    <property type="match status" value="1"/>
</dbReference>